<evidence type="ECO:0000313" key="4">
    <source>
        <dbReference type="Proteomes" id="UP001470230"/>
    </source>
</evidence>
<name>A0ABR2HJQ8_9EUKA</name>
<reference evidence="3 4" key="1">
    <citation type="submission" date="2024-04" db="EMBL/GenBank/DDBJ databases">
        <title>Tritrichomonas musculus Genome.</title>
        <authorList>
            <person name="Alves-Ferreira E."/>
            <person name="Grigg M."/>
            <person name="Lorenzi H."/>
            <person name="Galac M."/>
        </authorList>
    </citation>
    <scope>NUCLEOTIDE SEQUENCE [LARGE SCALE GENOMIC DNA]</scope>
    <source>
        <strain evidence="3 4">EAF2021</strain>
    </source>
</reference>
<sequence>MLRKNVDNDDKIEILTNEKLKHLTKVQEHSRRQYEIIYDHLINNRQRHFQQNYISLLIILNICVIILTIFRNELIIDENNYRTSRLIVSFLCTALSIASIIIVILQYSLLMQINNTQFSVDMNFFKYITDKKKWFPLIAEILINSIHPFPFLDKGMKYITMLIFLRLYPLFYIVTYFSIIYQNRDEIQNIIETMGGYRVPQFTAFLGLKELMSTHSVLSLLVMVLIIVPSFSYILYFSEKDIIDSKVINFGSTIYWGIITMTSVGYGDIYPSIDNPTGMIIACITALSGTIFISILSGVIVSSLNITDSEQLTSMVSQRIVLQNQLRLVSAQIIQTAIRLNISKDKVGLVKLFFQLIIKKNNIVDQINSQMGYRDSFVAPDVLGELIKFTESQEVEYKRVLEQIMGIRTQVGITTNIFGAVTPKRPPKTEVKK</sequence>
<dbReference type="InterPro" id="IPR013099">
    <property type="entry name" value="K_chnl_dom"/>
</dbReference>
<keyword evidence="1" id="KW-0812">Transmembrane</keyword>
<comment type="caution">
    <text evidence="3">The sequence shown here is derived from an EMBL/GenBank/DDBJ whole genome shotgun (WGS) entry which is preliminary data.</text>
</comment>
<evidence type="ECO:0000259" key="2">
    <source>
        <dbReference type="Pfam" id="PF07885"/>
    </source>
</evidence>
<protein>
    <submittedName>
        <fullName evidence="3">Potassium voltage-gated channel subfamily B member 1</fullName>
    </submittedName>
</protein>
<keyword evidence="1" id="KW-0472">Membrane</keyword>
<accession>A0ABR2HJQ8</accession>
<dbReference type="SUPFAM" id="SSF81324">
    <property type="entry name" value="Voltage-gated potassium channels"/>
    <property type="match status" value="1"/>
</dbReference>
<dbReference type="Proteomes" id="UP001470230">
    <property type="component" value="Unassembled WGS sequence"/>
</dbReference>
<feature type="transmembrane region" description="Helical" evidence="1">
    <location>
        <begin position="279"/>
        <end position="301"/>
    </location>
</feature>
<dbReference type="PANTHER" id="PTHR10153">
    <property type="entry name" value="SMALL CONDUCTANCE CALCIUM-ACTIVATED POTASSIUM CHANNEL"/>
    <property type="match status" value="1"/>
</dbReference>
<feature type="transmembrane region" description="Helical" evidence="1">
    <location>
        <begin position="53"/>
        <end position="74"/>
    </location>
</feature>
<keyword evidence="1" id="KW-1133">Transmembrane helix</keyword>
<feature type="transmembrane region" description="Helical" evidence="1">
    <location>
        <begin position="159"/>
        <end position="179"/>
    </location>
</feature>
<feature type="transmembrane region" description="Helical" evidence="1">
    <location>
        <begin position="86"/>
        <end position="109"/>
    </location>
</feature>
<dbReference type="EMBL" id="JAPFFF010000027">
    <property type="protein sequence ID" value="KAK8848158.1"/>
    <property type="molecule type" value="Genomic_DNA"/>
</dbReference>
<dbReference type="Gene3D" id="1.10.287.70">
    <property type="match status" value="1"/>
</dbReference>
<evidence type="ECO:0000256" key="1">
    <source>
        <dbReference type="SAM" id="Phobius"/>
    </source>
</evidence>
<organism evidence="3 4">
    <name type="scientific">Tritrichomonas musculus</name>
    <dbReference type="NCBI Taxonomy" id="1915356"/>
    <lineage>
        <taxon>Eukaryota</taxon>
        <taxon>Metamonada</taxon>
        <taxon>Parabasalia</taxon>
        <taxon>Tritrichomonadida</taxon>
        <taxon>Tritrichomonadidae</taxon>
        <taxon>Tritrichomonas</taxon>
    </lineage>
</organism>
<proteinExistence type="predicted"/>
<feature type="transmembrane region" description="Helical" evidence="1">
    <location>
        <begin position="248"/>
        <end position="267"/>
    </location>
</feature>
<keyword evidence="4" id="KW-1185">Reference proteome</keyword>
<feature type="transmembrane region" description="Helical" evidence="1">
    <location>
        <begin position="217"/>
        <end position="236"/>
    </location>
</feature>
<dbReference type="Pfam" id="PF07885">
    <property type="entry name" value="Ion_trans_2"/>
    <property type="match status" value="1"/>
</dbReference>
<evidence type="ECO:0000313" key="3">
    <source>
        <dbReference type="EMBL" id="KAK8848158.1"/>
    </source>
</evidence>
<feature type="domain" description="Potassium channel" evidence="2">
    <location>
        <begin position="224"/>
        <end position="302"/>
    </location>
</feature>
<gene>
    <name evidence="3" type="ORF">M9Y10_019214</name>
</gene>
<dbReference type="InterPro" id="IPR015449">
    <property type="entry name" value="K_chnl_Ca-activ_SK"/>
</dbReference>